<accession>A0A2Z7DDA8</accession>
<proteinExistence type="predicted"/>
<name>A0A2Z7DDA8_9LAMI</name>
<evidence type="ECO:0000313" key="2">
    <source>
        <dbReference type="EMBL" id="KZV57977.1"/>
    </source>
</evidence>
<dbReference type="Proteomes" id="UP000250235">
    <property type="component" value="Unassembled WGS sequence"/>
</dbReference>
<evidence type="ECO:0000256" key="1">
    <source>
        <dbReference type="SAM" id="MobiDB-lite"/>
    </source>
</evidence>
<gene>
    <name evidence="2" type="ORF">F511_12466</name>
</gene>
<keyword evidence="3" id="KW-1185">Reference proteome</keyword>
<sequence length="220" mass="23419">MRPVVASHGPGSNPREEFRPAVTTSPVTRRSGGGAAAGDGGAATTKTRRQRAQRAAIDSSIHGARRAGGDARRLARGAAQRWRIMYSSGRPTSLATGRPTHFQRRNVLREARPELRPSCATGAQGVARRAREVARLLAPPHAAVIRKTLALIPLLGIRIRIRKNTGYDQFPAKIGGGFDVENPIVLISSGLLVQSDEGASSLVVDRIDESTAINREAPGS</sequence>
<reference evidence="2 3" key="1">
    <citation type="journal article" date="2015" name="Proc. Natl. Acad. Sci. U.S.A.">
        <title>The resurrection genome of Boea hygrometrica: A blueprint for survival of dehydration.</title>
        <authorList>
            <person name="Xiao L."/>
            <person name="Yang G."/>
            <person name="Zhang L."/>
            <person name="Yang X."/>
            <person name="Zhao S."/>
            <person name="Ji Z."/>
            <person name="Zhou Q."/>
            <person name="Hu M."/>
            <person name="Wang Y."/>
            <person name="Chen M."/>
            <person name="Xu Y."/>
            <person name="Jin H."/>
            <person name="Xiao X."/>
            <person name="Hu G."/>
            <person name="Bao F."/>
            <person name="Hu Y."/>
            <person name="Wan P."/>
            <person name="Li L."/>
            <person name="Deng X."/>
            <person name="Kuang T."/>
            <person name="Xiang C."/>
            <person name="Zhu J.K."/>
            <person name="Oliver M.J."/>
            <person name="He Y."/>
        </authorList>
    </citation>
    <scope>NUCLEOTIDE SEQUENCE [LARGE SCALE GENOMIC DNA]</scope>
    <source>
        <strain evidence="3">cv. XS01</strain>
    </source>
</reference>
<feature type="region of interest" description="Disordered" evidence="1">
    <location>
        <begin position="1"/>
        <end position="47"/>
    </location>
</feature>
<dbReference type="AlphaFoldDB" id="A0A2Z7DDA8"/>
<feature type="region of interest" description="Disordered" evidence="1">
    <location>
        <begin position="54"/>
        <end position="73"/>
    </location>
</feature>
<evidence type="ECO:0000313" key="3">
    <source>
        <dbReference type="Proteomes" id="UP000250235"/>
    </source>
</evidence>
<organism evidence="2 3">
    <name type="scientific">Dorcoceras hygrometricum</name>
    <dbReference type="NCBI Taxonomy" id="472368"/>
    <lineage>
        <taxon>Eukaryota</taxon>
        <taxon>Viridiplantae</taxon>
        <taxon>Streptophyta</taxon>
        <taxon>Embryophyta</taxon>
        <taxon>Tracheophyta</taxon>
        <taxon>Spermatophyta</taxon>
        <taxon>Magnoliopsida</taxon>
        <taxon>eudicotyledons</taxon>
        <taxon>Gunneridae</taxon>
        <taxon>Pentapetalae</taxon>
        <taxon>asterids</taxon>
        <taxon>lamiids</taxon>
        <taxon>Lamiales</taxon>
        <taxon>Gesneriaceae</taxon>
        <taxon>Didymocarpoideae</taxon>
        <taxon>Trichosporeae</taxon>
        <taxon>Loxocarpinae</taxon>
        <taxon>Dorcoceras</taxon>
    </lineage>
</organism>
<protein>
    <submittedName>
        <fullName evidence="2">Uncharacterized protein</fullName>
    </submittedName>
</protein>
<feature type="compositionally biased region" description="Gly residues" evidence="1">
    <location>
        <begin position="31"/>
        <end position="41"/>
    </location>
</feature>
<dbReference type="EMBL" id="KQ987177">
    <property type="protein sequence ID" value="KZV57977.1"/>
    <property type="molecule type" value="Genomic_DNA"/>
</dbReference>